<reference evidence="3" key="2">
    <citation type="submission" date="2020-09" db="EMBL/GenBank/DDBJ databases">
        <authorList>
            <person name="Sun Q."/>
            <person name="Ohkuma M."/>
        </authorList>
    </citation>
    <scope>NUCLEOTIDE SEQUENCE</scope>
    <source>
        <strain evidence="3">JCM 17820</strain>
    </source>
</reference>
<dbReference type="EMBL" id="BMOU01000002">
    <property type="protein sequence ID" value="GGN92852.1"/>
    <property type="molecule type" value="Genomic_DNA"/>
</dbReference>
<evidence type="ECO:0000313" key="4">
    <source>
        <dbReference type="Proteomes" id="UP000605784"/>
    </source>
</evidence>
<dbReference type="Pfam" id="PF13197">
    <property type="entry name" value="DUF4013"/>
    <property type="match status" value="1"/>
</dbReference>
<evidence type="ECO:0000313" key="3">
    <source>
        <dbReference type="EMBL" id="GGN92852.1"/>
    </source>
</evidence>
<evidence type="ECO:0000256" key="2">
    <source>
        <dbReference type="SAM" id="Phobius"/>
    </source>
</evidence>
<keyword evidence="2" id="KW-0472">Membrane</keyword>
<reference evidence="3" key="1">
    <citation type="journal article" date="2014" name="Int. J. Syst. Evol. Microbiol.">
        <title>Complete genome sequence of Corynebacterium casei LMG S-19264T (=DSM 44701T), isolated from a smear-ripened cheese.</title>
        <authorList>
            <consortium name="US DOE Joint Genome Institute (JGI-PGF)"/>
            <person name="Walter F."/>
            <person name="Albersmeier A."/>
            <person name="Kalinowski J."/>
            <person name="Ruckert C."/>
        </authorList>
    </citation>
    <scope>NUCLEOTIDE SEQUENCE</scope>
    <source>
        <strain evidence="3">JCM 17820</strain>
    </source>
</reference>
<feature type="transmembrane region" description="Helical" evidence="2">
    <location>
        <begin position="78"/>
        <end position="100"/>
    </location>
</feature>
<evidence type="ECO:0008006" key="5">
    <source>
        <dbReference type="Google" id="ProtNLM"/>
    </source>
</evidence>
<feature type="region of interest" description="Disordered" evidence="1">
    <location>
        <begin position="228"/>
        <end position="267"/>
    </location>
</feature>
<sequence>MIEDSIKYQTQGDSWLKRILIGGLLLFPGVFLIIPLFTFNGYMLEVMRRVMGGDTLNPPEWGDADLADLTVDGLKHAVIVLAYTLVVLLVAGIPFFGLVLAGVGADVGGLSVLGFLIGGLVYLVGALALAVVLPVATGNFVRVDSISAAFDLDVLRTLVTNGTMLKAVVFGFVVNVLMQVVSSILGITVVGYLAVPFLVFAGQSAIFYIWAEGFSDAYEAEYGEPPLAGVGGTTTPTAATDETWGTDTDTTVEDGGFDDDDRTDDRF</sequence>
<dbReference type="AlphaFoldDB" id="A0A830GM50"/>
<protein>
    <recommendedName>
        <fullName evidence="5">DUF4013 domain-containing protein</fullName>
    </recommendedName>
</protein>
<gene>
    <name evidence="3" type="ORF">GCM10009030_17540</name>
</gene>
<name>A0A830GM50_9EURY</name>
<keyword evidence="2" id="KW-0812">Transmembrane</keyword>
<evidence type="ECO:0000256" key="1">
    <source>
        <dbReference type="SAM" id="MobiDB-lite"/>
    </source>
</evidence>
<dbReference type="InterPro" id="IPR025098">
    <property type="entry name" value="DUF4013"/>
</dbReference>
<feature type="transmembrane region" description="Helical" evidence="2">
    <location>
        <begin position="184"/>
        <end position="210"/>
    </location>
</feature>
<dbReference type="RefSeq" id="WP_188996523.1">
    <property type="nucleotide sequence ID" value="NZ_BMOU01000002.1"/>
</dbReference>
<feature type="compositionally biased region" description="Acidic residues" evidence="1">
    <location>
        <begin position="250"/>
        <end position="267"/>
    </location>
</feature>
<feature type="transmembrane region" description="Helical" evidence="2">
    <location>
        <begin position="112"/>
        <end position="137"/>
    </location>
</feature>
<organism evidence="3 4">
    <name type="scientific">Haloarcula pellucida</name>
    <dbReference type="NCBI Taxonomy" id="1427151"/>
    <lineage>
        <taxon>Archaea</taxon>
        <taxon>Methanobacteriati</taxon>
        <taxon>Methanobacteriota</taxon>
        <taxon>Stenosarchaea group</taxon>
        <taxon>Halobacteria</taxon>
        <taxon>Halobacteriales</taxon>
        <taxon>Haloarculaceae</taxon>
        <taxon>Haloarcula</taxon>
    </lineage>
</organism>
<comment type="caution">
    <text evidence="3">The sequence shown here is derived from an EMBL/GenBank/DDBJ whole genome shotgun (WGS) entry which is preliminary data.</text>
</comment>
<feature type="transmembrane region" description="Helical" evidence="2">
    <location>
        <begin position="158"/>
        <end position="178"/>
    </location>
</feature>
<proteinExistence type="predicted"/>
<dbReference type="Proteomes" id="UP000605784">
    <property type="component" value="Unassembled WGS sequence"/>
</dbReference>
<feature type="compositionally biased region" description="Low complexity" evidence="1">
    <location>
        <begin position="233"/>
        <end position="249"/>
    </location>
</feature>
<accession>A0A830GM50</accession>
<keyword evidence="2" id="KW-1133">Transmembrane helix</keyword>
<keyword evidence="4" id="KW-1185">Reference proteome</keyword>
<feature type="transmembrane region" description="Helical" evidence="2">
    <location>
        <begin position="20"/>
        <end position="39"/>
    </location>
</feature>